<keyword evidence="2" id="KW-1185">Reference proteome</keyword>
<accession>A0A371DIW8</accession>
<name>A0A371DIW8_9APHY</name>
<gene>
    <name evidence="1" type="ORF">OH76DRAFT_161187</name>
</gene>
<protein>
    <submittedName>
        <fullName evidence="1">Uncharacterized protein</fullName>
    </submittedName>
</protein>
<dbReference type="EMBL" id="KZ857390">
    <property type="protein sequence ID" value="RDX52477.1"/>
    <property type="molecule type" value="Genomic_DNA"/>
</dbReference>
<reference evidence="1 2" key="1">
    <citation type="journal article" date="2018" name="Biotechnol. Biofuels">
        <title>Integrative visual omics of the white-rot fungus Polyporus brumalis exposes the biotechnological potential of its oxidative enzymes for delignifying raw plant biomass.</title>
        <authorList>
            <person name="Miyauchi S."/>
            <person name="Rancon A."/>
            <person name="Drula E."/>
            <person name="Hage H."/>
            <person name="Chaduli D."/>
            <person name="Favel A."/>
            <person name="Grisel S."/>
            <person name="Henrissat B."/>
            <person name="Herpoel-Gimbert I."/>
            <person name="Ruiz-Duenas F.J."/>
            <person name="Chevret D."/>
            <person name="Hainaut M."/>
            <person name="Lin J."/>
            <person name="Wang M."/>
            <person name="Pangilinan J."/>
            <person name="Lipzen A."/>
            <person name="Lesage-Meessen L."/>
            <person name="Navarro D."/>
            <person name="Riley R."/>
            <person name="Grigoriev I.V."/>
            <person name="Zhou S."/>
            <person name="Raouche S."/>
            <person name="Rosso M.N."/>
        </authorList>
    </citation>
    <scope>NUCLEOTIDE SEQUENCE [LARGE SCALE GENOMIC DNA]</scope>
    <source>
        <strain evidence="1 2">BRFM 1820</strain>
    </source>
</reference>
<evidence type="ECO:0000313" key="2">
    <source>
        <dbReference type="Proteomes" id="UP000256964"/>
    </source>
</evidence>
<organism evidence="1 2">
    <name type="scientific">Lentinus brumalis</name>
    <dbReference type="NCBI Taxonomy" id="2498619"/>
    <lineage>
        <taxon>Eukaryota</taxon>
        <taxon>Fungi</taxon>
        <taxon>Dikarya</taxon>
        <taxon>Basidiomycota</taxon>
        <taxon>Agaricomycotina</taxon>
        <taxon>Agaricomycetes</taxon>
        <taxon>Polyporales</taxon>
        <taxon>Polyporaceae</taxon>
        <taxon>Lentinus</taxon>
    </lineage>
</organism>
<dbReference type="AlphaFoldDB" id="A0A371DIW8"/>
<sequence length="226" mass="25245">MVMVAYSNSFVEPGFPTQRRIAMGISLRCSWPLACHVRVVCSSGSQMREDVCCALSSERCVPHLRVCLRDDVLRGLSYAAACCMYICPTPMPTYDGRLKERSDALRIPIPRHIREDDCRWLGCGGPGTGSSMGAVGPGALQLRDDFTTWTPMPLAWTEPEPLYNVLLRVCGADRMGRGSRGSRSWTCMMSMCSQRARWGELCLRCSSTCSWRRSEGCHLRGQIETF</sequence>
<evidence type="ECO:0000313" key="1">
    <source>
        <dbReference type="EMBL" id="RDX52477.1"/>
    </source>
</evidence>
<dbReference type="Proteomes" id="UP000256964">
    <property type="component" value="Unassembled WGS sequence"/>
</dbReference>
<proteinExistence type="predicted"/>